<dbReference type="EMBL" id="BEXA01000004">
    <property type="protein sequence ID" value="GAY73740.1"/>
    <property type="molecule type" value="Genomic_DNA"/>
</dbReference>
<evidence type="ECO:0000313" key="2">
    <source>
        <dbReference type="EMBL" id="GAY73740.1"/>
    </source>
</evidence>
<sequence>MRLCSLHNLHYLINLMKRVQQAIIDDNLLDLRAEVFEQYGYNEANPKNF</sequence>
<dbReference type="EC" id="2.4.2.29" evidence="2"/>
<dbReference type="Gene3D" id="3.20.20.105">
    <property type="entry name" value="Queuine tRNA-ribosyltransferase-like"/>
    <property type="match status" value="1"/>
</dbReference>
<dbReference type="GO" id="GO:0006400">
    <property type="term" value="P:tRNA modification"/>
    <property type="evidence" value="ECO:0007669"/>
    <property type="project" value="InterPro"/>
</dbReference>
<dbReference type="SUPFAM" id="SSF51713">
    <property type="entry name" value="tRNA-guanine transglycosylase"/>
    <property type="match status" value="1"/>
</dbReference>
<comment type="caution">
    <text evidence="2">The sequence shown here is derived from an EMBL/GenBank/DDBJ whole genome shotgun (WGS) entry which is preliminary data.</text>
</comment>
<organism evidence="2 3">
    <name type="scientific">Lentilactobacillus kosonis</name>
    <dbReference type="NCBI Taxonomy" id="2810561"/>
    <lineage>
        <taxon>Bacteria</taxon>
        <taxon>Bacillati</taxon>
        <taxon>Bacillota</taxon>
        <taxon>Bacilli</taxon>
        <taxon>Lactobacillales</taxon>
        <taxon>Lactobacillaceae</taxon>
        <taxon>Lentilactobacillus</taxon>
    </lineage>
</organism>
<keyword evidence="2" id="KW-0808">Transferase</keyword>
<dbReference type="Pfam" id="PF01702">
    <property type="entry name" value="TGT"/>
    <property type="match status" value="1"/>
</dbReference>
<accession>A0A401FMY8</accession>
<name>A0A401FMY8_9LACO</name>
<protein>
    <submittedName>
        <fullName evidence="2">tRNA-guanine transglycosylase</fullName>
        <ecNumber evidence="2">2.4.2.29</ecNumber>
    </submittedName>
</protein>
<keyword evidence="3" id="KW-1185">Reference proteome</keyword>
<reference evidence="2 3" key="1">
    <citation type="submission" date="2017-11" db="EMBL/GenBank/DDBJ databases">
        <title>Draft Genome Sequence of Lactobacillus curieae NBRC 111893 isolated from Koso, a Japanese sugar-Vegetable Fermented Beverage.</title>
        <authorList>
            <person name="Chiou T.Y."/>
            <person name="Oshima K."/>
            <person name="Suda W."/>
            <person name="Hattori M."/>
            <person name="Takahashi T."/>
        </authorList>
    </citation>
    <scope>NUCLEOTIDE SEQUENCE [LARGE SCALE GENOMIC DNA]</scope>
    <source>
        <strain evidence="2 3">NBRC111893</strain>
    </source>
</reference>
<evidence type="ECO:0000313" key="3">
    <source>
        <dbReference type="Proteomes" id="UP000286974"/>
    </source>
</evidence>
<dbReference type="InterPro" id="IPR036511">
    <property type="entry name" value="TGT-like_sf"/>
</dbReference>
<feature type="domain" description="tRNA-guanine(15) transglycosylase-like" evidence="1">
    <location>
        <begin position="1"/>
        <end position="39"/>
    </location>
</feature>
<dbReference type="Proteomes" id="UP000286974">
    <property type="component" value="Unassembled WGS sequence"/>
</dbReference>
<dbReference type="AlphaFoldDB" id="A0A401FMY8"/>
<keyword evidence="2" id="KW-0328">Glycosyltransferase</keyword>
<gene>
    <name evidence="2" type="ORF">NBRC111893_1886</name>
</gene>
<dbReference type="InterPro" id="IPR002616">
    <property type="entry name" value="tRNA_ribo_trans-like"/>
</dbReference>
<dbReference type="GO" id="GO:0016757">
    <property type="term" value="F:glycosyltransferase activity"/>
    <property type="evidence" value="ECO:0007669"/>
    <property type="project" value="UniProtKB-KW"/>
</dbReference>
<evidence type="ECO:0000259" key="1">
    <source>
        <dbReference type="Pfam" id="PF01702"/>
    </source>
</evidence>
<proteinExistence type="predicted"/>